<keyword evidence="4 5" id="KW-0472">Membrane</keyword>
<evidence type="ECO:0000313" key="8">
    <source>
        <dbReference type="Proteomes" id="UP000613582"/>
    </source>
</evidence>
<feature type="region of interest" description="Disordered" evidence="6">
    <location>
        <begin position="1"/>
        <end position="24"/>
    </location>
</feature>
<reference evidence="7" key="1">
    <citation type="journal article" date="2014" name="Int. J. Syst. Evol. Microbiol.">
        <title>Complete genome sequence of Corynebacterium casei LMG S-19264T (=DSM 44701T), isolated from a smear-ripened cheese.</title>
        <authorList>
            <consortium name="US DOE Joint Genome Institute (JGI-PGF)"/>
            <person name="Walter F."/>
            <person name="Albersmeier A."/>
            <person name="Kalinowski J."/>
            <person name="Ruckert C."/>
        </authorList>
    </citation>
    <scope>NUCLEOTIDE SEQUENCE</scope>
    <source>
        <strain evidence="7">CGMCC 1.12921</strain>
    </source>
</reference>
<dbReference type="EMBL" id="BMGH01000001">
    <property type="protein sequence ID" value="GGC99696.1"/>
    <property type="molecule type" value="Genomic_DNA"/>
</dbReference>
<sequence>MTGGEDDNKDQSADQPPDIIRDDPHDYEDEVEASRAPLLSHLIELRRRVIVSIAAIFIAFIVCFIFSQQLYDLLTVPYIEAVQDRNAGETAVLNYKPLELFFARIKLSLIAGIMLAFPVIARELYLFVAPGLYSNEKRAIYPFLIAIPFLFLAGLALVYYLIMPFVIQFALSMQTPPDTGAQVTYNLFIFVGDYLALIMALCIAFGFAFQLPVVLTLLALAGIITDKTLVGARRYAIVGIFLAAAFLTPPDPISQIILGATLWGLYEFSILTVRIVQKRVQAEEANAE</sequence>
<reference evidence="7" key="2">
    <citation type="submission" date="2020-09" db="EMBL/GenBank/DDBJ databases">
        <authorList>
            <person name="Sun Q."/>
            <person name="Zhou Y."/>
        </authorList>
    </citation>
    <scope>NUCLEOTIDE SEQUENCE</scope>
    <source>
        <strain evidence="7">CGMCC 1.12921</strain>
    </source>
</reference>
<proteinExistence type="inferred from homology"/>
<gene>
    <name evidence="5 7" type="primary">tatC</name>
    <name evidence="7" type="ORF">GCM10011342_05890</name>
</gene>
<comment type="subcellular location">
    <subcellularLocation>
        <location evidence="5">Cell membrane</location>
        <topology evidence="5">Multi-pass membrane protein</topology>
    </subcellularLocation>
    <subcellularLocation>
        <location evidence="1">Membrane</location>
        <topology evidence="1">Multi-pass membrane protein</topology>
    </subcellularLocation>
</comment>
<dbReference type="Pfam" id="PF00902">
    <property type="entry name" value="TatC"/>
    <property type="match status" value="1"/>
</dbReference>
<keyword evidence="5" id="KW-0811">Translocation</keyword>
<dbReference type="GO" id="GO:0009977">
    <property type="term" value="F:proton motive force dependent protein transmembrane transporter activity"/>
    <property type="evidence" value="ECO:0007669"/>
    <property type="project" value="TreeGrafter"/>
</dbReference>
<protein>
    <recommendedName>
        <fullName evidence="5">Sec-independent protein translocase protein TatC</fullName>
    </recommendedName>
</protein>
<evidence type="ECO:0000256" key="2">
    <source>
        <dbReference type="ARBA" id="ARBA00022692"/>
    </source>
</evidence>
<keyword evidence="3 5" id="KW-1133">Transmembrane helix</keyword>
<organism evidence="7 8">
    <name type="scientific">Aquisalinus flavus</name>
    <dbReference type="NCBI Taxonomy" id="1526572"/>
    <lineage>
        <taxon>Bacteria</taxon>
        <taxon>Pseudomonadati</taxon>
        <taxon>Pseudomonadota</taxon>
        <taxon>Alphaproteobacteria</taxon>
        <taxon>Parvularculales</taxon>
        <taxon>Parvularculaceae</taxon>
        <taxon>Aquisalinus</taxon>
    </lineage>
</organism>
<keyword evidence="5" id="KW-1003">Cell membrane</keyword>
<evidence type="ECO:0000256" key="1">
    <source>
        <dbReference type="ARBA" id="ARBA00004141"/>
    </source>
</evidence>
<dbReference type="InterPro" id="IPR019820">
    <property type="entry name" value="Sec-indep_translocase_CS"/>
</dbReference>
<dbReference type="InterPro" id="IPR002033">
    <property type="entry name" value="TatC"/>
</dbReference>
<dbReference type="PANTHER" id="PTHR30371">
    <property type="entry name" value="SEC-INDEPENDENT PROTEIN TRANSLOCASE PROTEIN TATC"/>
    <property type="match status" value="1"/>
</dbReference>
<evidence type="ECO:0000256" key="5">
    <source>
        <dbReference type="HAMAP-Rule" id="MF_00902"/>
    </source>
</evidence>
<feature type="transmembrane region" description="Helical" evidence="5">
    <location>
        <begin position="107"/>
        <end position="128"/>
    </location>
</feature>
<dbReference type="HAMAP" id="MF_00902">
    <property type="entry name" value="TatC"/>
    <property type="match status" value="1"/>
</dbReference>
<dbReference type="RefSeq" id="WP_188159795.1">
    <property type="nucleotide sequence ID" value="NZ_BMGH01000001.1"/>
</dbReference>
<keyword evidence="2 5" id="KW-0812">Transmembrane</keyword>
<dbReference type="GO" id="GO:0065002">
    <property type="term" value="P:intracellular protein transmembrane transport"/>
    <property type="evidence" value="ECO:0007669"/>
    <property type="project" value="TreeGrafter"/>
</dbReference>
<dbReference type="Proteomes" id="UP000613582">
    <property type="component" value="Unassembled WGS sequence"/>
</dbReference>
<accession>A0A8J2V142</accession>
<feature type="transmembrane region" description="Helical" evidence="5">
    <location>
        <begin position="140"/>
        <end position="162"/>
    </location>
</feature>
<feature type="transmembrane region" description="Helical" evidence="5">
    <location>
        <begin position="256"/>
        <end position="276"/>
    </location>
</feature>
<dbReference type="GO" id="GO:0033281">
    <property type="term" value="C:TAT protein transport complex"/>
    <property type="evidence" value="ECO:0007669"/>
    <property type="project" value="UniProtKB-UniRule"/>
</dbReference>
<dbReference type="NCBIfam" id="TIGR00945">
    <property type="entry name" value="tatC"/>
    <property type="match status" value="1"/>
</dbReference>
<dbReference type="AlphaFoldDB" id="A0A8J2V142"/>
<evidence type="ECO:0000256" key="6">
    <source>
        <dbReference type="SAM" id="MobiDB-lite"/>
    </source>
</evidence>
<evidence type="ECO:0000313" key="7">
    <source>
        <dbReference type="EMBL" id="GGC99696.1"/>
    </source>
</evidence>
<feature type="transmembrane region" description="Helical" evidence="5">
    <location>
        <begin position="232"/>
        <end position="250"/>
    </location>
</feature>
<name>A0A8J2V142_9PROT</name>
<dbReference type="GO" id="GO:0043953">
    <property type="term" value="P:protein transport by the Tat complex"/>
    <property type="evidence" value="ECO:0007669"/>
    <property type="project" value="UniProtKB-UniRule"/>
</dbReference>
<keyword evidence="5" id="KW-0653">Protein transport</keyword>
<comment type="caution">
    <text evidence="7">The sequence shown here is derived from an EMBL/GenBank/DDBJ whole genome shotgun (WGS) entry which is preliminary data.</text>
</comment>
<feature type="transmembrane region" description="Helical" evidence="5">
    <location>
        <begin position="49"/>
        <end position="67"/>
    </location>
</feature>
<dbReference type="PRINTS" id="PR01840">
    <property type="entry name" value="TATCFAMILY"/>
</dbReference>
<evidence type="ECO:0000256" key="4">
    <source>
        <dbReference type="ARBA" id="ARBA00023136"/>
    </source>
</evidence>
<evidence type="ECO:0000256" key="3">
    <source>
        <dbReference type="ARBA" id="ARBA00022989"/>
    </source>
</evidence>
<dbReference type="PROSITE" id="PS01218">
    <property type="entry name" value="TATC"/>
    <property type="match status" value="1"/>
</dbReference>
<feature type="transmembrane region" description="Helical" evidence="5">
    <location>
        <begin position="194"/>
        <end position="220"/>
    </location>
</feature>
<comment type="subunit">
    <text evidence="5">The Tat system comprises two distinct complexes: a TatABC complex, containing multiple copies of TatA, TatB and TatC subunits, and a separate TatA complex, containing only TatA subunits. Substrates initially bind to the TatABC complex, which probably triggers association of the separate TatA complex to form the active translocon.</text>
</comment>
<dbReference type="PANTHER" id="PTHR30371:SF0">
    <property type="entry name" value="SEC-INDEPENDENT PROTEIN TRANSLOCASE PROTEIN TATC, CHLOROPLASTIC-RELATED"/>
    <property type="match status" value="1"/>
</dbReference>
<keyword evidence="8" id="KW-1185">Reference proteome</keyword>
<keyword evidence="5" id="KW-0813">Transport</keyword>
<comment type="function">
    <text evidence="5">Part of the twin-arginine translocation (Tat) system that transports large folded proteins containing a characteristic twin-arginine motif in their signal peptide across membranes. Together with TatB, TatC is part of a receptor directly interacting with Tat signal peptides.</text>
</comment>
<comment type="similarity">
    <text evidence="5">Belongs to the TatC family.</text>
</comment>